<dbReference type="Pfam" id="PF15157">
    <property type="entry name" value="IQCJ-SCHIP1"/>
    <property type="match status" value="1"/>
</dbReference>
<dbReference type="Proteomes" id="UP001642483">
    <property type="component" value="Unassembled WGS sequence"/>
</dbReference>
<keyword evidence="3" id="KW-1185">Reference proteome</keyword>
<sequence>MKRHIQHDIKNEIGRYEALVQDLQLEVPEPTLNTPDYNQMWSDRMVRNMQLISNVSPSFVNIQNNESIKSQEEKAAICIQKYYRGYLGRRIYLKYLQEQFVKEEEARKLIQIKQVEEAELLIENHQLEVDISDESIALKNRKLRMQYYVTIIQRAWRRYHEAQVSGKQNVQL</sequence>
<dbReference type="Pfam" id="PF00612">
    <property type="entry name" value="IQ"/>
    <property type="match status" value="1"/>
</dbReference>
<protein>
    <recommendedName>
        <fullName evidence="1">Fusion protein IQCJ-SCHIP1 N-terminal domain-containing protein</fullName>
    </recommendedName>
</protein>
<comment type="caution">
    <text evidence="2">The sequence shown here is derived from an EMBL/GenBank/DDBJ whole genome shotgun (WGS) entry which is preliminary data.</text>
</comment>
<dbReference type="Gene3D" id="1.20.5.190">
    <property type="match status" value="1"/>
</dbReference>
<name>A0ABP0GI10_CLALP</name>
<evidence type="ECO:0000259" key="1">
    <source>
        <dbReference type="Pfam" id="PF15157"/>
    </source>
</evidence>
<dbReference type="InterPro" id="IPR000048">
    <property type="entry name" value="IQ_motif_EF-hand-BS"/>
</dbReference>
<dbReference type="SUPFAM" id="SSF52540">
    <property type="entry name" value="P-loop containing nucleoside triphosphate hydrolases"/>
    <property type="match status" value="1"/>
</dbReference>
<dbReference type="InterPro" id="IPR027417">
    <property type="entry name" value="P-loop_NTPase"/>
</dbReference>
<gene>
    <name evidence="2" type="ORF">CVLEPA_LOCUS23136</name>
</gene>
<dbReference type="InterPro" id="IPR029362">
    <property type="entry name" value="IQCJ-SCHIP1_N"/>
</dbReference>
<dbReference type="SMART" id="SM00015">
    <property type="entry name" value="IQ"/>
    <property type="match status" value="1"/>
</dbReference>
<dbReference type="EMBL" id="CAWYQH010000119">
    <property type="protein sequence ID" value="CAK8690526.1"/>
    <property type="molecule type" value="Genomic_DNA"/>
</dbReference>
<proteinExistence type="predicted"/>
<accession>A0ABP0GI10</accession>
<dbReference type="PROSITE" id="PS50096">
    <property type="entry name" value="IQ"/>
    <property type="match status" value="1"/>
</dbReference>
<reference evidence="2 3" key="1">
    <citation type="submission" date="2024-02" db="EMBL/GenBank/DDBJ databases">
        <authorList>
            <person name="Daric V."/>
            <person name="Darras S."/>
        </authorList>
    </citation>
    <scope>NUCLEOTIDE SEQUENCE [LARGE SCALE GENOMIC DNA]</scope>
</reference>
<evidence type="ECO:0000313" key="2">
    <source>
        <dbReference type="EMBL" id="CAK8690526.1"/>
    </source>
</evidence>
<dbReference type="CDD" id="cd23767">
    <property type="entry name" value="IQCD"/>
    <property type="match status" value="1"/>
</dbReference>
<organism evidence="2 3">
    <name type="scientific">Clavelina lepadiformis</name>
    <name type="common">Light-bulb sea squirt</name>
    <name type="synonym">Ascidia lepadiformis</name>
    <dbReference type="NCBI Taxonomy" id="159417"/>
    <lineage>
        <taxon>Eukaryota</taxon>
        <taxon>Metazoa</taxon>
        <taxon>Chordata</taxon>
        <taxon>Tunicata</taxon>
        <taxon>Ascidiacea</taxon>
        <taxon>Aplousobranchia</taxon>
        <taxon>Clavelinidae</taxon>
        <taxon>Clavelina</taxon>
    </lineage>
</organism>
<evidence type="ECO:0000313" key="3">
    <source>
        <dbReference type="Proteomes" id="UP001642483"/>
    </source>
</evidence>
<feature type="domain" description="Fusion protein IQCJ-SCHIP1 N-terminal" evidence="1">
    <location>
        <begin position="104"/>
        <end position="165"/>
    </location>
</feature>